<accession>B7GG48</accession>
<reference evidence="1 2" key="1">
    <citation type="journal article" date="2008" name="Genome Biol.">
        <title>Encapsulated in silica: genome, proteome and physiology of the thermophilic bacterium Anoxybacillus flavithermus WK1.</title>
        <authorList>
            <person name="Saw J.H."/>
            <person name="Mountain B.W."/>
            <person name="Feng L."/>
            <person name="Omelchenko M.V."/>
            <person name="Hou S."/>
            <person name="Saito J.A."/>
            <person name="Stott M.B."/>
            <person name="Li D."/>
            <person name="Zhao G."/>
            <person name="Wu J."/>
            <person name="Galperin M.Y."/>
            <person name="Koonin E.V."/>
            <person name="Makarova K.S."/>
            <person name="Wolf Y.I."/>
            <person name="Rigden D.J."/>
            <person name="Dunfield P.F."/>
            <person name="Wang L."/>
            <person name="Alam M."/>
        </authorList>
    </citation>
    <scope>NUCLEOTIDE SEQUENCE [LARGE SCALE GENOMIC DNA]</scope>
    <source>
        <strain evidence="2">DSM 21510 / WK1</strain>
    </source>
</reference>
<sequence>MQTFRKNVQNPEQSAKILHIISESA</sequence>
<dbReference type="HOGENOM" id="CLU_3418686_0_0_9"/>
<dbReference type="AlphaFoldDB" id="B7GG48"/>
<organism evidence="1 2">
    <name type="scientific">Anoxybacillus flavithermus (strain DSM 21510 / WK1)</name>
    <dbReference type="NCBI Taxonomy" id="491915"/>
    <lineage>
        <taxon>Bacteria</taxon>
        <taxon>Bacillati</taxon>
        <taxon>Bacillota</taxon>
        <taxon>Bacilli</taxon>
        <taxon>Bacillales</taxon>
        <taxon>Anoxybacillaceae</taxon>
        <taxon>Anoxybacillus</taxon>
    </lineage>
</organism>
<dbReference type="EMBL" id="CP000922">
    <property type="protein sequence ID" value="ACJ34029.1"/>
    <property type="molecule type" value="Genomic_DNA"/>
</dbReference>
<name>B7GG48_ANOFW</name>
<dbReference type="Proteomes" id="UP000000742">
    <property type="component" value="Chromosome"/>
</dbReference>
<gene>
    <name evidence="1" type="ordered locus">Aflv_1666</name>
</gene>
<protein>
    <submittedName>
        <fullName evidence="1">Uncharacterized protein</fullName>
    </submittedName>
</protein>
<dbReference type="KEGG" id="afl:Aflv_1666"/>
<evidence type="ECO:0000313" key="1">
    <source>
        <dbReference type="EMBL" id="ACJ34029.1"/>
    </source>
</evidence>
<proteinExistence type="predicted"/>
<evidence type="ECO:0000313" key="2">
    <source>
        <dbReference type="Proteomes" id="UP000000742"/>
    </source>
</evidence>